<organism evidence="4 5">
    <name type="scientific">Cyclotella cryptica</name>
    <dbReference type="NCBI Taxonomy" id="29204"/>
    <lineage>
        <taxon>Eukaryota</taxon>
        <taxon>Sar</taxon>
        <taxon>Stramenopiles</taxon>
        <taxon>Ochrophyta</taxon>
        <taxon>Bacillariophyta</taxon>
        <taxon>Coscinodiscophyceae</taxon>
        <taxon>Thalassiosirophycidae</taxon>
        <taxon>Stephanodiscales</taxon>
        <taxon>Stephanodiscaceae</taxon>
        <taxon>Cyclotella</taxon>
    </lineage>
</organism>
<dbReference type="AlphaFoldDB" id="A0ABD3PKM0"/>
<reference evidence="4 5" key="1">
    <citation type="journal article" date="2020" name="G3 (Bethesda)">
        <title>Improved Reference Genome for Cyclotella cryptica CCMP332, a Model for Cell Wall Morphogenesis, Salinity Adaptation, and Lipid Production in Diatoms (Bacillariophyta).</title>
        <authorList>
            <person name="Roberts W.R."/>
            <person name="Downey K.M."/>
            <person name="Ruck E.C."/>
            <person name="Traller J.C."/>
            <person name="Alverson A.J."/>
        </authorList>
    </citation>
    <scope>NUCLEOTIDE SEQUENCE [LARGE SCALE GENOMIC DNA]</scope>
    <source>
        <strain evidence="4 5">CCMP332</strain>
    </source>
</reference>
<feature type="region of interest" description="Disordered" evidence="2">
    <location>
        <begin position="1"/>
        <end position="30"/>
    </location>
</feature>
<feature type="coiled-coil region" evidence="1">
    <location>
        <begin position="94"/>
        <end position="128"/>
    </location>
</feature>
<proteinExistence type="predicted"/>
<evidence type="ECO:0000313" key="4">
    <source>
        <dbReference type="EMBL" id="KAL3787906.1"/>
    </source>
</evidence>
<keyword evidence="3" id="KW-0812">Transmembrane</keyword>
<keyword evidence="3" id="KW-1133">Transmembrane helix</keyword>
<accession>A0ABD3PKM0</accession>
<comment type="caution">
    <text evidence="4">The sequence shown here is derived from an EMBL/GenBank/DDBJ whole genome shotgun (WGS) entry which is preliminary data.</text>
</comment>
<keyword evidence="5" id="KW-1185">Reference proteome</keyword>
<gene>
    <name evidence="4" type="ORF">HJC23_000148</name>
</gene>
<sequence length="133" mass="14836">MGHGKNKQQKVGMGQEPKETKEQKRQRLADEAKAREACMKIFPYVLGGLVFTMLAFSLWVSSLPPKIPAAKVDQSSFTIPKDEKGMSFEEALAAQTDQIKKEELAKLLQKVKEEIVEENDQAESVINLDGDSL</sequence>
<protein>
    <submittedName>
        <fullName evidence="4">Uncharacterized protein</fullName>
    </submittedName>
</protein>
<name>A0ABD3PKM0_9STRA</name>
<dbReference type="EMBL" id="JABMIG020000166">
    <property type="protein sequence ID" value="KAL3787906.1"/>
    <property type="molecule type" value="Genomic_DNA"/>
</dbReference>
<evidence type="ECO:0000256" key="2">
    <source>
        <dbReference type="SAM" id="MobiDB-lite"/>
    </source>
</evidence>
<feature type="transmembrane region" description="Helical" evidence="3">
    <location>
        <begin position="41"/>
        <end position="60"/>
    </location>
</feature>
<dbReference type="Proteomes" id="UP001516023">
    <property type="component" value="Unassembled WGS sequence"/>
</dbReference>
<feature type="compositionally biased region" description="Basic and acidic residues" evidence="2">
    <location>
        <begin position="16"/>
        <end position="30"/>
    </location>
</feature>
<evidence type="ECO:0000313" key="5">
    <source>
        <dbReference type="Proteomes" id="UP001516023"/>
    </source>
</evidence>
<keyword evidence="1" id="KW-0175">Coiled coil</keyword>
<evidence type="ECO:0000256" key="3">
    <source>
        <dbReference type="SAM" id="Phobius"/>
    </source>
</evidence>
<evidence type="ECO:0000256" key="1">
    <source>
        <dbReference type="SAM" id="Coils"/>
    </source>
</evidence>
<keyword evidence="3" id="KW-0472">Membrane</keyword>